<organism evidence="1 2">
    <name type="scientific">Racocetra persica</name>
    <dbReference type="NCBI Taxonomy" id="160502"/>
    <lineage>
        <taxon>Eukaryota</taxon>
        <taxon>Fungi</taxon>
        <taxon>Fungi incertae sedis</taxon>
        <taxon>Mucoromycota</taxon>
        <taxon>Glomeromycotina</taxon>
        <taxon>Glomeromycetes</taxon>
        <taxon>Diversisporales</taxon>
        <taxon>Gigasporaceae</taxon>
        <taxon>Racocetra</taxon>
    </lineage>
</organism>
<protein>
    <submittedName>
        <fullName evidence="1">14949_t:CDS:1</fullName>
    </submittedName>
</protein>
<evidence type="ECO:0000313" key="2">
    <source>
        <dbReference type="Proteomes" id="UP000789920"/>
    </source>
</evidence>
<dbReference type="Proteomes" id="UP000789920">
    <property type="component" value="Unassembled WGS sequence"/>
</dbReference>
<feature type="non-terminal residue" evidence="1">
    <location>
        <position position="153"/>
    </location>
</feature>
<name>A0ACA9SU47_9GLOM</name>
<feature type="non-terminal residue" evidence="1">
    <location>
        <position position="1"/>
    </location>
</feature>
<sequence>LNLWETLTKFCIHHQVPTSTTWKFVDKTYALLFGKVSDLNSRIKQSAINLFILLAKKYHGPIHSITLLVLKPAKFNNQPPKQSKAKVELVTRLVEEFGIALDSPKGKCDKDLGLNLESVMQVSVSYLNNNNGEVRDSAVKLVVEVVKRVGREK</sequence>
<keyword evidence="2" id="KW-1185">Reference proteome</keyword>
<proteinExistence type="predicted"/>
<gene>
    <name evidence="1" type="ORF">RPERSI_LOCUS34014</name>
</gene>
<reference evidence="1" key="1">
    <citation type="submission" date="2021-06" db="EMBL/GenBank/DDBJ databases">
        <authorList>
            <person name="Kallberg Y."/>
            <person name="Tangrot J."/>
            <person name="Rosling A."/>
        </authorList>
    </citation>
    <scope>NUCLEOTIDE SEQUENCE</scope>
    <source>
        <strain evidence="1">MA461A</strain>
    </source>
</reference>
<comment type="caution">
    <text evidence="1">The sequence shown here is derived from an EMBL/GenBank/DDBJ whole genome shotgun (WGS) entry which is preliminary data.</text>
</comment>
<evidence type="ECO:0000313" key="1">
    <source>
        <dbReference type="EMBL" id="CAG8846190.1"/>
    </source>
</evidence>
<dbReference type="EMBL" id="CAJVQC010150063">
    <property type="protein sequence ID" value="CAG8846190.1"/>
    <property type="molecule type" value="Genomic_DNA"/>
</dbReference>
<accession>A0ACA9SU47</accession>